<gene>
    <name evidence="1" type="ORF">CJ209_08520</name>
</gene>
<dbReference type="AlphaFoldDB" id="A0A2N6THE7"/>
<name>A0A2N6THE7_FUSNU</name>
<organism evidence="1 2">
    <name type="scientific">Fusobacterium nucleatum</name>
    <dbReference type="NCBI Taxonomy" id="851"/>
    <lineage>
        <taxon>Bacteria</taxon>
        <taxon>Fusobacteriati</taxon>
        <taxon>Fusobacteriota</taxon>
        <taxon>Fusobacteriia</taxon>
        <taxon>Fusobacteriales</taxon>
        <taxon>Fusobacteriaceae</taxon>
        <taxon>Fusobacterium</taxon>
    </lineage>
</organism>
<evidence type="ECO:0000313" key="2">
    <source>
        <dbReference type="Proteomes" id="UP000235733"/>
    </source>
</evidence>
<comment type="caution">
    <text evidence="1">The sequence shown here is derived from an EMBL/GenBank/DDBJ whole genome shotgun (WGS) entry which is preliminary data.</text>
</comment>
<protein>
    <submittedName>
        <fullName evidence="1">Uncharacterized protein</fullName>
    </submittedName>
</protein>
<dbReference type="RefSeq" id="WP_158393041.1">
    <property type="nucleotide sequence ID" value="NZ_PNHC01000006.1"/>
</dbReference>
<sequence>MEKENFNVKVSNKIVEILDRDMEIFNQKNRNSMINKIILTYLKIKNEDDVQEKIFNDIKKIDINISEEKEKKIKEIIRKNLYGTLKIKKGNSKLINFHLNKKTFQECKSLGENLNYFDTEFFRVIFEWYSLKAKYEREQILFYEEMAIIKEAIDKKYELEFKVKDNNAKLLKITNSYPFGIFESKDENYNYFVTADNNGNIYSTRISNIMDLTLIRKVFSVNKEVQEKAKKRIKNRYYGMGNIVKCKIEFTEAGYRIYKVIFHLRPKPIEEDGKNRILIFNEPEDSLFFYFRQFGENIKILEPESLKQKLKTFYKKALESYEKN</sequence>
<reference evidence="1 2" key="1">
    <citation type="submission" date="2017-09" db="EMBL/GenBank/DDBJ databases">
        <title>Bacterial strain isolated from the female urinary microbiota.</title>
        <authorList>
            <person name="Thomas-White K."/>
            <person name="Kumar N."/>
            <person name="Forster S."/>
            <person name="Putonti C."/>
            <person name="Lawley T."/>
            <person name="Wolfe A.J."/>
        </authorList>
    </citation>
    <scope>NUCLEOTIDE SEQUENCE [LARGE SCALE GENOMIC DNA]</scope>
    <source>
        <strain evidence="1 2">UMB0249</strain>
    </source>
</reference>
<evidence type="ECO:0000313" key="1">
    <source>
        <dbReference type="EMBL" id="PMC68733.1"/>
    </source>
</evidence>
<dbReference type="Proteomes" id="UP000235733">
    <property type="component" value="Unassembled WGS sequence"/>
</dbReference>
<accession>A0A2N6THE7</accession>
<dbReference type="EMBL" id="PNHC01000006">
    <property type="protein sequence ID" value="PMC68733.1"/>
    <property type="molecule type" value="Genomic_DNA"/>
</dbReference>
<proteinExistence type="predicted"/>